<evidence type="ECO:0000313" key="1">
    <source>
        <dbReference type="Proteomes" id="UP000887579"/>
    </source>
</evidence>
<proteinExistence type="predicted"/>
<reference evidence="2" key="1">
    <citation type="submission" date="2022-11" db="UniProtKB">
        <authorList>
            <consortium name="WormBaseParasite"/>
        </authorList>
    </citation>
    <scope>IDENTIFICATION</scope>
</reference>
<sequence>MECSLKRQTAETRKAPIEALNFATTHGMQHFTLAFCYMVGFIFVLNGLTDKITLFQFVWALKVTVL</sequence>
<dbReference type="Proteomes" id="UP000887579">
    <property type="component" value="Unplaced"/>
</dbReference>
<name>A0AC34GG66_9BILA</name>
<protein>
    <submittedName>
        <fullName evidence="2">Uncharacterized protein</fullName>
    </submittedName>
</protein>
<evidence type="ECO:0000313" key="2">
    <source>
        <dbReference type="WBParaSite" id="ES5_v2.g28672.t1"/>
    </source>
</evidence>
<dbReference type="WBParaSite" id="ES5_v2.g28672.t1">
    <property type="protein sequence ID" value="ES5_v2.g28672.t1"/>
    <property type="gene ID" value="ES5_v2.g28672"/>
</dbReference>
<organism evidence="1 2">
    <name type="scientific">Panagrolaimus sp. ES5</name>
    <dbReference type="NCBI Taxonomy" id="591445"/>
    <lineage>
        <taxon>Eukaryota</taxon>
        <taxon>Metazoa</taxon>
        <taxon>Ecdysozoa</taxon>
        <taxon>Nematoda</taxon>
        <taxon>Chromadorea</taxon>
        <taxon>Rhabditida</taxon>
        <taxon>Tylenchina</taxon>
        <taxon>Panagrolaimomorpha</taxon>
        <taxon>Panagrolaimoidea</taxon>
        <taxon>Panagrolaimidae</taxon>
        <taxon>Panagrolaimus</taxon>
    </lineage>
</organism>
<accession>A0AC34GG66</accession>